<dbReference type="Proteomes" id="UP000292702">
    <property type="component" value="Unassembled WGS sequence"/>
</dbReference>
<comment type="caution">
    <text evidence="1">The sequence shown here is derived from an EMBL/GenBank/DDBJ whole genome shotgun (WGS) entry which is preliminary data.</text>
</comment>
<feature type="non-terminal residue" evidence="1">
    <location>
        <position position="231"/>
    </location>
</feature>
<organism evidence="1 2">
    <name type="scientific">Steccherinum ochraceum</name>
    <dbReference type="NCBI Taxonomy" id="92696"/>
    <lineage>
        <taxon>Eukaryota</taxon>
        <taxon>Fungi</taxon>
        <taxon>Dikarya</taxon>
        <taxon>Basidiomycota</taxon>
        <taxon>Agaricomycotina</taxon>
        <taxon>Agaricomycetes</taxon>
        <taxon>Polyporales</taxon>
        <taxon>Steccherinaceae</taxon>
        <taxon>Steccherinum</taxon>
    </lineage>
</organism>
<keyword evidence="2" id="KW-1185">Reference proteome</keyword>
<reference evidence="1 2" key="1">
    <citation type="submission" date="2018-11" db="EMBL/GenBank/DDBJ databases">
        <title>Genome assembly of Steccherinum ochraceum LE-BIN_3174, the white-rot fungus of the Steccherinaceae family (The Residual Polyporoid clade, Polyporales, Basidiomycota).</title>
        <authorList>
            <person name="Fedorova T.V."/>
            <person name="Glazunova O.A."/>
            <person name="Landesman E.O."/>
            <person name="Moiseenko K.V."/>
            <person name="Psurtseva N.V."/>
            <person name="Savinova O.S."/>
            <person name="Shakhova N.V."/>
            <person name="Tyazhelova T.V."/>
            <person name="Vasina D.V."/>
        </authorList>
    </citation>
    <scope>NUCLEOTIDE SEQUENCE [LARGE SCALE GENOMIC DNA]</scope>
    <source>
        <strain evidence="1 2">LE-BIN_3174</strain>
    </source>
</reference>
<accession>A0A4R0RQN9</accession>
<sequence length="231" mass="26340">MTDPRSEQQSSVDWQLVVAREPENVSRWISYLHIHQMHDLTPALVALTTSYDGIRPGTGPTQWHAYVRTHLPCVLMDIILEEDMFSRNESFKTSYGCLILRILIKFAMVIPCIEHLNHYDTLCKERILGQFLQFCKAMSHCAYVHQSRPIVWLFAGDPEPGPRSTVAGHCSIDPRDEIISFSSPMATEIQQPPSDVLRFQSSDFLPVNSGLLATVAQFAERSRRHDLECLE</sequence>
<dbReference type="AlphaFoldDB" id="A0A4R0RQN9"/>
<gene>
    <name evidence="1" type="ORF">EIP91_001747</name>
</gene>
<evidence type="ECO:0000313" key="2">
    <source>
        <dbReference type="Proteomes" id="UP000292702"/>
    </source>
</evidence>
<name>A0A4R0RQN9_9APHY</name>
<proteinExistence type="predicted"/>
<evidence type="ECO:0000313" key="1">
    <source>
        <dbReference type="EMBL" id="TCD66138.1"/>
    </source>
</evidence>
<protein>
    <submittedName>
        <fullName evidence="1">Uncharacterized protein</fullName>
    </submittedName>
</protein>
<dbReference type="OrthoDB" id="10655474at2759"/>
<dbReference type="EMBL" id="RWJN01000148">
    <property type="protein sequence ID" value="TCD66138.1"/>
    <property type="molecule type" value="Genomic_DNA"/>
</dbReference>